<keyword evidence="3" id="KW-0614">Plasmid</keyword>
<name>A0ABN6R9R1_STRNI</name>
<feature type="chain" id="PRO_5045232982" description="Secreted protein" evidence="2">
    <location>
        <begin position="28"/>
        <end position="106"/>
    </location>
</feature>
<dbReference type="Proteomes" id="UP001059597">
    <property type="component" value="Plasmid SNP1"/>
</dbReference>
<accession>A0ABN6R9R1</accession>
<evidence type="ECO:0000256" key="2">
    <source>
        <dbReference type="SAM" id="SignalP"/>
    </source>
</evidence>
<evidence type="ECO:0008006" key="5">
    <source>
        <dbReference type="Google" id="ProtNLM"/>
    </source>
</evidence>
<evidence type="ECO:0000256" key="1">
    <source>
        <dbReference type="SAM" id="MobiDB-lite"/>
    </source>
</evidence>
<keyword evidence="4" id="KW-1185">Reference proteome</keyword>
<reference evidence="3" key="1">
    <citation type="submission" date="2022-06" db="EMBL/GenBank/DDBJ databases">
        <title>Complete genome sequence of Streptomyces nigrescens HEK616.</title>
        <authorList>
            <person name="Asamizu S."/>
            <person name="Onaka H."/>
        </authorList>
    </citation>
    <scope>NUCLEOTIDE SEQUENCE</scope>
    <source>
        <strain evidence="3">HEK616</strain>
        <plasmid evidence="3">SNP1</plasmid>
    </source>
</reference>
<feature type="region of interest" description="Disordered" evidence="1">
    <location>
        <begin position="62"/>
        <end position="84"/>
    </location>
</feature>
<feature type="signal peptide" evidence="2">
    <location>
        <begin position="1"/>
        <end position="27"/>
    </location>
</feature>
<sequence length="106" mass="11425">MSARRWLIATWAGLCLAGIAATSALNAGMAADKPESSSEEPTQRGTHVVDCKKLADAIEQARAETGRHQQEPFQPTATPIHRGTVTVKAVAVPEECRDEFKARGLR</sequence>
<gene>
    <name evidence="3" type="ORF">HEK616_78270</name>
</gene>
<feature type="region of interest" description="Disordered" evidence="1">
    <location>
        <begin position="28"/>
        <end position="49"/>
    </location>
</feature>
<organism evidence="3 4">
    <name type="scientific">Streptomyces nigrescens</name>
    <dbReference type="NCBI Taxonomy" id="1920"/>
    <lineage>
        <taxon>Bacteria</taxon>
        <taxon>Bacillati</taxon>
        <taxon>Actinomycetota</taxon>
        <taxon>Actinomycetes</taxon>
        <taxon>Kitasatosporales</taxon>
        <taxon>Streptomycetaceae</taxon>
        <taxon>Streptomyces</taxon>
    </lineage>
</organism>
<evidence type="ECO:0000313" key="3">
    <source>
        <dbReference type="EMBL" id="BDM74340.1"/>
    </source>
</evidence>
<evidence type="ECO:0000313" key="4">
    <source>
        <dbReference type="Proteomes" id="UP001059597"/>
    </source>
</evidence>
<protein>
    <recommendedName>
        <fullName evidence="5">Secreted protein</fullName>
    </recommendedName>
</protein>
<dbReference type="EMBL" id="AP026074">
    <property type="protein sequence ID" value="BDM74340.1"/>
    <property type="molecule type" value="Genomic_DNA"/>
</dbReference>
<proteinExistence type="predicted"/>
<keyword evidence="2" id="KW-0732">Signal</keyword>
<geneLocation type="plasmid" evidence="3 4">
    <name>SNP1</name>
</geneLocation>